<dbReference type="RefSeq" id="WP_152215956.1">
    <property type="nucleotide sequence ID" value="NZ_JBAQYD010000020.1"/>
</dbReference>
<evidence type="ECO:0000256" key="6">
    <source>
        <dbReference type="ARBA" id="ARBA00023136"/>
    </source>
</evidence>
<dbReference type="PANTHER" id="PTHR33932">
    <property type="entry name" value="NA(+)/H(+) ANTIPORTER SUBUNIT B"/>
    <property type="match status" value="1"/>
</dbReference>
<proteinExistence type="inferred from homology"/>
<gene>
    <name evidence="9" type="ORF">F2P47_08630</name>
</gene>
<accession>A0A6N6VI40</accession>
<dbReference type="AlphaFoldDB" id="A0A6N6VI40"/>
<evidence type="ECO:0000259" key="8">
    <source>
        <dbReference type="Pfam" id="PF04039"/>
    </source>
</evidence>
<name>A0A6N6VI40_9HYPH</name>
<dbReference type="InterPro" id="IPR050622">
    <property type="entry name" value="CPA3_antiporter_subunitB"/>
</dbReference>
<feature type="domain" description="Na+/H+ antiporter MnhB subunit-related protein" evidence="8">
    <location>
        <begin position="6"/>
        <end position="127"/>
    </location>
</feature>
<evidence type="ECO:0000256" key="1">
    <source>
        <dbReference type="ARBA" id="ARBA00004651"/>
    </source>
</evidence>
<dbReference type="Proteomes" id="UP000468901">
    <property type="component" value="Unassembled WGS sequence"/>
</dbReference>
<dbReference type="InterPro" id="IPR007182">
    <property type="entry name" value="MnhB"/>
</dbReference>
<dbReference type="Pfam" id="PF04039">
    <property type="entry name" value="MnhB"/>
    <property type="match status" value="1"/>
</dbReference>
<evidence type="ECO:0000256" key="5">
    <source>
        <dbReference type="ARBA" id="ARBA00022989"/>
    </source>
</evidence>
<evidence type="ECO:0000256" key="4">
    <source>
        <dbReference type="ARBA" id="ARBA00022692"/>
    </source>
</evidence>
<organism evidence="9 10">
    <name type="scientific">Parvibaculum sedimenti</name>
    <dbReference type="NCBI Taxonomy" id="2608632"/>
    <lineage>
        <taxon>Bacteria</taxon>
        <taxon>Pseudomonadati</taxon>
        <taxon>Pseudomonadota</taxon>
        <taxon>Alphaproteobacteria</taxon>
        <taxon>Hyphomicrobiales</taxon>
        <taxon>Parvibaculaceae</taxon>
        <taxon>Parvibaculum</taxon>
    </lineage>
</organism>
<protein>
    <submittedName>
        <fullName evidence="9">Na(+)/H(+) antiporter subunit B</fullName>
    </submittedName>
</protein>
<dbReference type="NCBIfam" id="NF009162">
    <property type="entry name" value="PRK12508.1"/>
    <property type="match status" value="1"/>
</dbReference>
<feature type="transmembrane region" description="Helical" evidence="7">
    <location>
        <begin position="37"/>
        <end position="56"/>
    </location>
</feature>
<evidence type="ECO:0000313" key="9">
    <source>
        <dbReference type="EMBL" id="KAB7740070.1"/>
    </source>
</evidence>
<evidence type="ECO:0000313" key="10">
    <source>
        <dbReference type="Proteomes" id="UP000468901"/>
    </source>
</evidence>
<comment type="caution">
    <text evidence="9">The sequence shown here is derived from an EMBL/GenBank/DDBJ whole genome shotgun (WGS) entry which is preliminary data.</text>
</comment>
<evidence type="ECO:0000256" key="2">
    <source>
        <dbReference type="ARBA" id="ARBA00009425"/>
    </source>
</evidence>
<feature type="transmembrane region" description="Helical" evidence="7">
    <location>
        <begin position="68"/>
        <end position="90"/>
    </location>
</feature>
<feature type="transmembrane region" description="Helical" evidence="7">
    <location>
        <begin position="110"/>
        <end position="133"/>
    </location>
</feature>
<keyword evidence="10" id="KW-1185">Reference proteome</keyword>
<comment type="similarity">
    <text evidence="2">Belongs to the CPA3 antiporters (TC 2.A.63) subunit B family.</text>
</comment>
<keyword evidence="4 7" id="KW-0812">Transmembrane</keyword>
<reference evidence="9 10" key="1">
    <citation type="submission" date="2019-09" db="EMBL/GenBank/DDBJ databases">
        <title>Parvibaculum sedimenti sp. nov., isolated from sediment.</title>
        <authorList>
            <person name="Wang Y."/>
        </authorList>
    </citation>
    <scope>NUCLEOTIDE SEQUENCE [LARGE SCALE GENOMIC DNA]</scope>
    <source>
        <strain evidence="9 10">HXT-9</strain>
    </source>
</reference>
<keyword evidence="3" id="KW-1003">Cell membrane</keyword>
<keyword evidence="6 7" id="KW-0472">Membrane</keyword>
<feature type="transmembrane region" description="Helical" evidence="7">
    <location>
        <begin position="5"/>
        <end position="25"/>
    </location>
</feature>
<keyword evidence="5 7" id="KW-1133">Transmembrane helix</keyword>
<evidence type="ECO:0000256" key="3">
    <source>
        <dbReference type="ARBA" id="ARBA00022475"/>
    </source>
</evidence>
<comment type="subcellular location">
    <subcellularLocation>
        <location evidence="1">Cell membrane</location>
        <topology evidence="1">Multi-pass membrane protein</topology>
    </subcellularLocation>
</comment>
<dbReference type="PANTHER" id="PTHR33932:SF4">
    <property type="entry name" value="NA(+)_H(+) ANTIPORTER SUBUNIT B"/>
    <property type="match status" value="1"/>
</dbReference>
<dbReference type="GO" id="GO:0005886">
    <property type="term" value="C:plasma membrane"/>
    <property type="evidence" value="ECO:0007669"/>
    <property type="project" value="UniProtKB-SubCell"/>
</dbReference>
<dbReference type="EMBL" id="WESC01000007">
    <property type="protein sequence ID" value="KAB7740070.1"/>
    <property type="molecule type" value="Genomic_DNA"/>
</dbReference>
<evidence type="ECO:0000256" key="7">
    <source>
        <dbReference type="SAM" id="Phobius"/>
    </source>
</evidence>
<sequence>MSHHLVLRVVANLLLPFILVFALYVQWHGDNGPGGGFQAGVVFAAGMILYALVYGVDALKKVIPAKTSIILMSLGVLIYAGTGLSSLFLGHDFLDYSGLAANSTQGQERGILIVELGVGIAVAGAMIAIFTAFAGRTPEIEDKEW</sequence>